<comment type="caution">
    <text evidence="2">The sequence shown here is derived from an EMBL/GenBank/DDBJ whole genome shotgun (WGS) entry which is preliminary data.</text>
</comment>
<feature type="region of interest" description="Disordered" evidence="1">
    <location>
        <begin position="1"/>
        <end position="43"/>
    </location>
</feature>
<name>A0A5B7IV97_PORTR</name>
<proteinExistence type="predicted"/>
<dbReference type="EMBL" id="VSRR010068919">
    <property type="protein sequence ID" value="MPC85596.1"/>
    <property type="molecule type" value="Genomic_DNA"/>
</dbReference>
<feature type="region of interest" description="Disordered" evidence="1">
    <location>
        <begin position="55"/>
        <end position="91"/>
    </location>
</feature>
<accession>A0A5B7IV97</accession>
<dbReference type="AlphaFoldDB" id="A0A5B7IV97"/>
<evidence type="ECO:0000313" key="3">
    <source>
        <dbReference type="Proteomes" id="UP000324222"/>
    </source>
</evidence>
<evidence type="ECO:0000313" key="2">
    <source>
        <dbReference type="EMBL" id="MPC85596.1"/>
    </source>
</evidence>
<organism evidence="2 3">
    <name type="scientific">Portunus trituberculatus</name>
    <name type="common">Swimming crab</name>
    <name type="synonym">Neptunus trituberculatus</name>
    <dbReference type="NCBI Taxonomy" id="210409"/>
    <lineage>
        <taxon>Eukaryota</taxon>
        <taxon>Metazoa</taxon>
        <taxon>Ecdysozoa</taxon>
        <taxon>Arthropoda</taxon>
        <taxon>Crustacea</taxon>
        <taxon>Multicrustacea</taxon>
        <taxon>Malacostraca</taxon>
        <taxon>Eumalacostraca</taxon>
        <taxon>Eucarida</taxon>
        <taxon>Decapoda</taxon>
        <taxon>Pleocyemata</taxon>
        <taxon>Brachyura</taxon>
        <taxon>Eubrachyura</taxon>
        <taxon>Portunoidea</taxon>
        <taxon>Portunidae</taxon>
        <taxon>Portuninae</taxon>
        <taxon>Portunus</taxon>
    </lineage>
</organism>
<evidence type="ECO:0000256" key="1">
    <source>
        <dbReference type="SAM" id="MobiDB-lite"/>
    </source>
</evidence>
<gene>
    <name evidence="2" type="ORF">E2C01_080377</name>
</gene>
<reference evidence="2 3" key="1">
    <citation type="submission" date="2019-05" db="EMBL/GenBank/DDBJ databases">
        <title>Another draft genome of Portunus trituberculatus and its Hox gene families provides insights of decapod evolution.</title>
        <authorList>
            <person name="Jeong J.-H."/>
            <person name="Song I."/>
            <person name="Kim S."/>
            <person name="Choi T."/>
            <person name="Kim D."/>
            <person name="Ryu S."/>
            <person name="Kim W."/>
        </authorList>
    </citation>
    <scope>NUCLEOTIDE SEQUENCE [LARGE SCALE GENOMIC DNA]</scope>
    <source>
        <tissue evidence="2">Muscle</tissue>
    </source>
</reference>
<protein>
    <submittedName>
        <fullName evidence="2">Uncharacterized protein</fullName>
    </submittedName>
</protein>
<sequence>MVQKILRKAETQSDRSAPPGGRRTTVADHLVGRGAQGEAAGPRWLGRRFNIDGLSSGGSHSAPLSRGHGRPHWPGVRHATRRQHATSPHRIQLLNTSSRVFTYICNSGLW</sequence>
<keyword evidence="3" id="KW-1185">Reference proteome</keyword>
<dbReference type="Proteomes" id="UP000324222">
    <property type="component" value="Unassembled WGS sequence"/>
</dbReference>